<dbReference type="AlphaFoldDB" id="A0A0A9FSC5"/>
<accession>A0A0A9FSC5</accession>
<name>A0A0A9FSC5_ARUDO</name>
<proteinExistence type="predicted"/>
<organism evidence="2">
    <name type="scientific">Arundo donax</name>
    <name type="common">Giant reed</name>
    <name type="synonym">Donax arundinaceus</name>
    <dbReference type="NCBI Taxonomy" id="35708"/>
    <lineage>
        <taxon>Eukaryota</taxon>
        <taxon>Viridiplantae</taxon>
        <taxon>Streptophyta</taxon>
        <taxon>Embryophyta</taxon>
        <taxon>Tracheophyta</taxon>
        <taxon>Spermatophyta</taxon>
        <taxon>Magnoliopsida</taxon>
        <taxon>Liliopsida</taxon>
        <taxon>Poales</taxon>
        <taxon>Poaceae</taxon>
        <taxon>PACMAD clade</taxon>
        <taxon>Arundinoideae</taxon>
        <taxon>Arundineae</taxon>
        <taxon>Arundo</taxon>
    </lineage>
</organism>
<feature type="region of interest" description="Disordered" evidence="1">
    <location>
        <begin position="25"/>
        <end position="73"/>
    </location>
</feature>
<evidence type="ECO:0000256" key="1">
    <source>
        <dbReference type="SAM" id="MobiDB-lite"/>
    </source>
</evidence>
<sequence>MDEHLWLRSCLPPCCVSNQRRWFESSSSSARAPPPPLPPHLHTVPRPSLHASSKPPRPRTPTPCYGSAMVARR</sequence>
<dbReference type="EMBL" id="GBRH01182121">
    <property type="protein sequence ID" value="JAE15775.1"/>
    <property type="molecule type" value="Transcribed_RNA"/>
</dbReference>
<reference evidence="2" key="2">
    <citation type="journal article" date="2015" name="Data Brief">
        <title>Shoot transcriptome of the giant reed, Arundo donax.</title>
        <authorList>
            <person name="Barrero R.A."/>
            <person name="Guerrero F.D."/>
            <person name="Moolhuijzen P."/>
            <person name="Goolsby J.A."/>
            <person name="Tidwell J."/>
            <person name="Bellgard S.E."/>
            <person name="Bellgard M.I."/>
        </authorList>
    </citation>
    <scope>NUCLEOTIDE SEQUENCE</scope>
    <source>
        <tissue evidence="2">Shoot tissue taken approximately 20 cm above the soil surface</tissue>
    </source>
</reference>
<protein>
    <submittedName>
        <fullName evidence="2">Uncharacterized protein</fullName>
    </submittedName>
</protein>
<evidence type="ECO:0000313" key="2">
    <source>
        <dbReference type="EMBL" id="JAE15775.1"/>
    </source>
</evidence>
<reference evidence="2" key="1">
    <citation type="submission" date="2014-09" db="EMBL/GenBank/DDBJ databases">
        <authorList>
            <person name="Magalhaes I.L.F."/>
            <person name="Oliveira U."/>
            <person name="Santos F.R."/>
            <person name="Vidigal T.H.D.A."/>
            <person name="Brescovit A.D."/>
            <person name="Santos A.J."/>
        </authorList>
    </citation>
    <scope>NUCLEOTIDE SEQUENCE</scope>
    <source>
        <tissue evidence="2">Shoot tissue taken approximately 20 cm above the soil surface</tissue>
    </source>
</reference>